<name>A0A370C6J7_ASPNG</name>
<sequence>MALHRSGSYLSLSFCSQISFRPFLPVVILSRSFSPSISLLYYYLYLSSFLFLFSLCTFPFLFTIFSSLETSISFSKHTPPFSSPPFPRSVLIFIPFPIVFRSSPLLSSLQLHDPSKFKYLATSCQKVASMDPTARGGSRVLSAIVNFVPIAFQLAYPCFSRRVCLPMFFLRLALTSTSLLRT</sequence>
<dbReference type="VEuPathDB" id="FungiDB:M747DRAFT_12365"/>
<keyword evidence="1" id="KW-1133">Transmembrane helix</keyword>
<keyword evidence="1" id="KW-0812">Transmembrane</keyword>
<dbReference type="AlphaFoldDB" id="A0A370C6J7"/>
<dbReference type="Proteomes" id="UP000253845">
    <property type="component" value="Unassembled WGS sequence"/>
</dbReference>
<feature type="transmembrane region" description="Helical" evidence="1">
    <location>
        <begin position="7"/>
        <end position="28"/>
    </location>
</feature>
<organism evidence="2 3">
    <name type="scientific">Aspergillus niger ATCC 13496</name>
    <dbReference type="NCBI Taxonomy" id="1353008"/>
    <lineage>
        <taxon>Eukaryota</taxon>
        <taxon>Fungi</taxon>
        <taxon>Dikarya</taxon>
        <taxon>Ascomycota</taxon>
        <taxon>Pezizomycotina</taxon>
        <taxon>Eurotiomycetes</taxon>
        <taxon>Eurotiomycetidae</taxon>
        <taxon>Eurotiales</taxon>
        <taxon>Aspergillaceae</taxon>
        <taxon>Aspergillus</taxon>
        <taxon>Aspergillus subgen. Circumdati</taxon>
    </lineage>
</organism>
<reference evidence="2 3" key="1">
    <citation type="submission" date="2018-07" db="EMBL/GenBank/DDBJ databases">
        <title>Section-level genome sequencing of Aspergillus section Nigri to investigate inter- and intra-species variation.</title>
        <authorList>
            <consortium name="DOE Joint Genome Institute"/>
            <person name="Vesth T.C."/>
            <person name="Nybo J.L."/>
            <person name="Theobald S."/>
            <person name="Frisvad J.C."/>
            <person name="Larsen T.O."/>
            <person name="Nielsen K.F."/>
            <person name="Hoof J.B."/>
            <person name="Brandl J."/>
            <person name="Salamov A."/>
            <person name="Riley R."/>
            <person name="Gladden J.M."/>
            <person name="Phatale P."/>
            <person name="Nielsen M.T."/>
            <person name="Lyhne E.K."/>
            <person name="Kogle M.E."/>
            <person name="Strasser K."/>
            <person name="McDonnell E."/>
            <person name="Barry K."/>
            <person name="Clum A."/>
            <person name="Chen C."/>
            <person name="Nolan M."/>
            <person name="Sandor L."/>
            <person name="Kuo A."/>
            <person name="Lipzen A."/>
            <person name="Hainaut M."/>
            <person name="Drula E."/>
            <person name="Tsang A."/>
            <person name="Magnuson J.K."/>
            <person name="Henrissat B."/>
            <person name="Wiebenga A."/>
            <person name="Simmons B.A."/>
            <person name="Makela M.R."/>
            <person name="De vries R.P."/>
            <person name="Grigoriev I.V."/>
            <person name="Mortensen U.H."/>
            <person name="Baker S.E."/>
            <person name="Andersen M.R."/>
        </authorList>
    </citation>
    <scope>NUCLEOTIDE SEQUENCE [LARGE SCALE GENOMIC DNA]</scope>
    <source>
        <strain evidence="2 3">ATCC 13496</strain>
    </source>
</reference>
<accession>A0A370C6J7</accession>
<protein>
    <submittedName>
        <fullName evidence="2">Uncharacterized protein</fullName>
    </submittedName>
</protein>
<dbReference type="EMBL" id="KZ851908">
    <property type="protein sequence ID" value="RDH22226.1"/>
    <property type="molecule type" value="Genomic_DNA"/>
</dbReference>
<proteinExistence type="predicted"/>
<feature type="transmembrane region" description="Helical" evidence="1">
    <location>
        <begin position="40"/>
        <end position="65"/>
    </location>
</feature>
<evidence type="ECO:0000313" key="3">
    <source>
        <dbReference type="Proteomes" id="UP000253845"/>
    </source>
</evidence>
<keyword evidence="1" id="KW-0472">Membrane</keyword>
<evidence type="ECO:0000313" key="2">
    <source>
        <dbReference type="EMBL" id="RDH22226.1"/>
    </source>
</evidence>
<gene>
    <name evidence="2" type="ORF">M747DRAFT_12365</name>
</gene>
<evidence type="ECO:0000256" key="1">
    <source>
        <dbReference type="SAM" id="Phobius"/>
    </source>
</evidence>